<dbReference type="SUPFAM" id="SSF52540">
    <property type="entry name" value="P-loop containing nucleoside triphosphate hydrolases"/>
    <property type="match status" value="1"/>
</dbReference>
<proteinExistence type="predicted"/>
<feature type="region of interest" description="Disordered" evidence="2">
    <location>
        <begin position="491"/>
        <end position="518"/>
    </location>
</feature>
<dbReference type="PANTHER" id="PTHR43681">
    <property type="entry name" value="TRANSMEMBRANE GTPASE FZO"/>
    <property type="match status" value="1"/>
</dbReference>
<dbReference type="PROSITE" id="PS51718">
    <property type="entry name" value="G_DYNAMIN_2"/>
    <property type="match status" value="1"/>
</dbReference>
<dbReference type="CDD" id="cd09913">
    <property type="entry name" value="EHD"/>
    <property type="match status" value="1"/>
</dbReference>
<dbReference type="Pfam" id="PF18150">
    <property type="entry name" value="DUF5600"/>
    <property type="match status" value="1"/>
</dbReference>
<dbReference type="InterPro" id="IPR030381">
    <property type="entry name" value="G_DYNAMIN_dom"/>
</dbReference>
<dbReference type="GO" id="GO:0005525">
    <property type="term" value="F:GTP binding"/>
    <property type="evidence" value="ECO:0007669"/>
    <property type="project" value="InterPro"/>
</dbReference>
<comment type="caution">
    <text evidence="4">The sequence shown here is derived from an EMBL/GenBank/DDBJ whole genome shotgun (WGS) entry which is preliminary data.</text>
</comment>
<sequence>MSTLDEERTKEDAWDRHIESTLLQLNQLYINRIEPVESAYAYHAYRPTWFADSIKQKRPFVTFLGPFSAGKSSFINYLLQGDYLLTGPQPVTDKFTVVMHGDELQHIPGRVLLADSRLPYRALSQFGDAFAECFAGVLAPHPILRSVSFIDTPGILEAAGNAHSRRYNYVEVCRWFVEKSDLVFFLFDPTKLDAGPEMQQVFRKALLHQESKIRIVMNKADSVRPKELMRVYGSLFWNLSSLVRSTEPPRLYVSSFWDKPYRDDTDHALFMKEKEDLLYELIVTVPLQSLDRRVTSMLRRASDVLVFALICATYRSRLPTVFGKDKAKSRFFEDYDTIVKDLASQYHVSENNFPTREDMRAFLSKANSKEFADIEKLEKRGWIQLLKGTIESDLPRLLQPIKEYSMADPRERRNAIILRRRYTSNQTTAAPCPDAGTTRDPNGGNDAICPSATAAAAAARASPPPPMAAPAVNNVSHASPTQTEMLRMMQQMMAQQPQQQQQHSGSSTSPASVAAPAPVSKDQMQFMMQAMMTMLQQEQKQ</sequence>
<dbReference type="Gene3D" id="3.40.50.300">
    <property type="entry name" value="P-loop containing nucleotide triphosphate hydrolases"/>
    <property type="match status" value="1"/>
</dbReference>
<dbReference type="Pfam" id="PF00350">
    <property type="entry name" value="Dynamin_N"/>
    <property type="match status" value="1"/>
</dbReference>
<feature type="region of interest" description="Disordered" evidence="2">
    <location>
        <begin position="418"/>
        <end position="449"/>
    </location>
</feature>
<evidence type="ECO:0000313" key="5">
    <source>
        <dbReference type="Proteomes" id="UP000674318"/>
    </source>
</evidence>
<dbReference type="GO" id="GO:0010008">
    <property type="term" value="C:endosome membrane"/>
    <property type="evidence" value="ECO:0007669"/>
    <property type="project" value="UniProtKB-SubCell"/>
</dbReference>
<dbReference type="RefSeq" id="XP_067753996.1">
    <property type="nucleotide sequence ID" value="XM_067897839.1"/>
</dbReference>
<dbReference type="PANTHER" id="PTHR43681:SF1">
    <property type="entry name" value="SARCALUMENIN"/>
    <property type="match status" value="1"/>
</dbReference>
<dbReference type="EMBL" id="JAFJZO010000034">
    <property type="protein sequence ID" value="KAG5493961.1"/>
    <property type="molecule type" value="Genomic_DNA"/>
</dbReference>
<dbReference type="InterPro" id="IPR051943">
    <property type="entry name" value="TRAFAC_Dynamin-like_GTPase"/>
</dbReference>
<name>A0A836IB92_9TRYP</name>
<dbReference type="GeneID" id="94287916"/>
<evidence type="ECO:0000259" key="3">
    <source>
        <dbReference type="PROSITE" id="PS51718"/>
    </source>
</evidence>
<accession>A0A836IB92</accession>
<evidence type="ECO:0000256" key="2">
    <source>
        <dbReference type="SAM" id="MobiDB-lite"/>
    </source>
</evidence>
<dbReference type="AlphaFoldDB" id="A0A836IB92"/>
<dbReference type="OrthoDB" id="422720at2759"/>
<dbReference type="KEGG" id="phet:94287916"/>
<dbReference type="InterPro" id="IPR045063">
    <property type="entry name" value="Dynamin_N"/>
</dbReference>
<dbReference type="Proteomes" id="UP000674318">
    <property type="component" value="Unassembled WGS sequence"/>
</dbReference>
<organism evidence="4 5">
    <name type="scientific">Porcisia hertigi</name>
    <dbReference type="NCBI Taxonomy" id="2761500"/>
    <lineage>
        <taxon>Eukaryota</taxon>
        <taxon>Discoba</taxon>
        <taxon>Euglenozoa</taxon>
        <taxon>Kinetoplastea</taxon>
        <taxon>Metakinetoplastina</taxon>
        <taxon>Trypanosomatida</taxon>
        <taxon>Trypanosomatidae</taxon>
        <taxon>Leishmaniinae</taxon>
        <taxon>Porcisia</taxon>
    </lineage>
</organism>
<dbReference type="InterPro" id="IPR027417">
    <property type="entry name" value="P-loop_NTPase"/>
</dbReference>
<comment type="subcellular location">
    <subcellularLocation>
        <location evidence="1">Endosome membrane</location>
        <topology evidence="1">Peripheral membrane protein</topology>
    </subcellularLocation>
</comment>
<dbReference type="Gene3D" id="1.10.268.20">
    <property type="match status" value="1"/>
</dbReference>
<dbReference type="InterPro" id="IPR040990">
    <property type="entry name" value="DUF5600"/>
</dbReference>
<gene>
    <name evidence="4" type="ORF">JKF63_01793</name>
</gene>
<evidence type="ECO:0000313" key="4">
    <source>
        <dbReference type="EMBL" id="KAG5493961.1"/>
    </source>
</evidence>
<keyword evidence="5" id="KW-1185">Reference proteome</keyword>
<feature type="domain" description="Dynamin-type G" evidence="3">
    <location>
        <begin position="55"/>
        <end position="286"/>
    </location>
</feature>
<reference evidence="4 5" key="1">
    <citation type="submission" date="2021-02" db="EMBL/GenBank/DDBJ databases">
        <title>Porcisia hertigi Genome sequencing and assembly.</title>
        <authorList>
            <person name="Almutairi H."/>
            <person name="Gatherer D."/>
        </authorList>
    </citation>
    <scope>NUCLEOTIDE SEQUENCE [LARGE SCALE GENOMIC DNA]</scope>
    <source>
        <strain evidence="4 5">C119</strain>
    </source>
</reference>
<evidence type="ECO:0000256" key="1">
    <source>
        <dbReference type="ARBA" id="ARBA00004481"/>
    </source>
</evidence>
<protein>
    <recommendedName>
        <fullName evidence="3">Dynamin-type G domain-containing protein</fullName>
    </recommendedName>
</protein>